<dbReference type="InterPro" id="IPR046947">
    <property type="entry name" value="LytR-like"/>
</dbReference>
<accession>A0A9D1X4S1</accession>
<dbReference type="Pfam" id="PF00072">
    <property type="entry name" value="Response_reg"/>
    <property type="match status" value="1"/>
</dbReference>
<feature type="modified residue" description="4-aspartylphosphate" evidence="3">
    <location>
        <position position="57"/>
    </location>
</feature>
<evidence type="ECO:0000259" key="5">
    <source>
        <dbReference type="PROSITE" id="PS50930"/>
    </source>
</evidence>
<dbReference type="GO" id="GO:0003677">
    <property type="term" value="F:DNA binding"/>
    <property type="evidence" value="ECO:0007669"/>
    <property type="project" value="UniProtKB-KW"/>
</dbReference>
<feature type="domain" description="HTH LytTR-type" evidence="5">
    <location>
        <begin position="131"/>
        <end position="238"/>
    </location>
</feature>
<dbReference type="Gene3D" id="2.40.50.1020">
    <property type="entry name" value="LytTr DNA-binding domain"/>
    <property type="match status" value="1"/>
</dbReference>
<protein>
    <recommendedName>
        <fullName evidence="1">Stage 0 sporulation protein A homolog</fullName>
    </recommendedName>
</protein>
<proteinExistence type="predicted"/>
<dbReference type="PROSITE" id="PS50930">
    <property type="entry name" value="HTH_LYTTR"/>
    <property type="match status" value="1"/>
</dbReference>
<comment type="caution">
    <text evidence="6">The sequence shown here is derived from an EMBL/GenBank/DDBJ whole genome shotgun (WGS) entry which is preliminary data.</text>
</comment>
<dbReference type="Proteomes" id="UP000886805">
    <property type="component" value="Unassembled WGS sequence"/>
</dbReference>
<dbReference type="PANTHER" id="PTHR37299:SF1">
    <property type="entry name" value="STAGE 0 SPORULATION PROTEIN A HOMOLOG"/>
    <property type="match status" value="1"/>
</dbReference>
<dbReference type="PROSITE" id="PS50110">
    <property type="entry name" value="RESPONSE_REGULATORY"/>
    <property type="match status" value="1"/>
</dbReference>
<dbReference type="GO" id="GO:0000156">
    <property type="term" value="F:phosphorelay response regulator activity"/>
    <property type="evidence" value="ECO:0007669"/>
    <property type="project" value="InterPro"/>
</dbReference>
<dbReference type="EMBL" id="DXEQ01000156">
    <property type="protein sequence ID" value="HIX72481.1"/>
    <property type="molecule type" value="Genomic_DNA"/>
</dbReference>
<dbReference type="InterPro" id="IPR007492">
    <property type="entry name" value="LytTR_DNA-bd_dom"/>
</dbReference>
<reference evidence="6" key="1">
    <citation type="journal article" date="2021" name="PeerJ">
        <title>Extensive microbial diversity within the chicken gut microbiome revealed by metagenomics and culture.</title>
        <authorList>
            <person name="Gilroy R."/>
            <person name="Ravi A."/>
            <person name="Getino M."/>
            <person name="Pursley I."/>
            <person name="Horton D.L."/>
            <person name="Alikhan N.F."/>
            <person name="Baker D."/>
            <person name="Gharbi K."/>
            <person name="Hall N."/>
            <person name="Watson M."/>
            <person name="Adriaenssens E.M."/>
            <person name="Foster-Nyarko E."/>
            <person name="Jarju S."/>
            <person name="Secka A."/>
            <person name="Antonio M."/>
            <person name="Oren A."/>
            <person name="Chaudhuri R.R."/>
            <person name="La Ragione R."/>
            <person name="Hildebrand F."/>
            <person name="Pallen M.J."/>
        </authorList>
    </citation>
    <scope>NUCLEOTIDE SEQUENCE</scope>
    <source>
        <strain evidence="6">ChiSxjej3B15-1167</strain>
    </source>
</reference>
<dbReference type="SUPFAM" id="SSF52172">
    <property type="entry name" value="CheY-like"/>
    <property type="match status" value="1"/>
</dbReference>
<dbReference type="Pfam" id="PF04397">
    <property type="entry name" value="LytTR"/>
    <property type="match status" value="1"/>
</dbReference>
<sequence length="243" mass="28286">MKIMICDDEKYIRDDLKKRLEEYYNSMDVLVLPVSSGEELLKIVERERGDVFCIFLDIEMEGMDGLETARRLRAEYPALPILLLTSHTELALEGYEVQAFRFLAKPLRQEKLVEALRAVEKSVRTAETHKLRVAAGDREIYVDCRDISYVKSENVYLNIVTTGGESSGTEHGRLLMRGKLKELLTRLPEYIFCQIHRSYIVNLSHVVSFDGRNVQMDTGERLPVSGGRREMFRERMTRYLRER</sequence>
<dbReference type="InterPro" id="IPR001789">
    <property type="entry name" value="Sig_transdc_resp-reg_receiver"/>
</dbReference>
<evidence type="ECO:0000313" key="6">
    <source>
        <dbReference type="EMBL" id="HIX72481.1"/>
    </source>
</evidence>
<reference evidence="6" key="2">
    <citation type="submission" date="2021-04" db="EMBL/GenBank/DDBJ databases">
        <authorList>
            <person name="Gilroy R."/>
        </authorList>
    </citation>
    <scope>NUCLEOTIDE SEQUENCE</scope>
    <source>
        <strain evidence="6">ChiSxjej3B15-1167</strain>
    </source>
</reference>
<evidence type="ECO:0000256" key="1">
    <source>
        <dbReference type="ARBA" id="ARBA00018672"/>
    </source>
</evidence>
<evidence type="ECO:0000259" key="4">
    <source>
        <dbReference type="PROSITE" id="PS50110"/>
    </source>
</evidence>
<dbReference type="Gene3D" id="3.40.50.2300">
    <property type="match status" value="1"/>
</dbReference>
<keyword evidence="6" id="KW-0238">DNA-binding</keyword>
<organism evidence="6 7">
    <name type="scientific">Candidatus Anaerobutyricum stercoripullorum</name>
    <dbReference type="NCBI Taxonomy" id="2838456"/>
    <lineage>
        <taxon>Bacteria</taxon>
        <taxon>Bacillati</taxon>
        <taxon>Bacillota</taxon>
        <taxon>Clostridia</taxon>
        <taxon>Lachnospirales</taxon>
        <taxon>Lachnospiraceae</taxon>
        <taxon>Anaerobutyricum</taxon>
    </lineage>
</organism>
<dbReference type="SMART" id="SM00850">
    <property type="entry name" value="LytTR"/>
    <property type="match status" value="1"/>
</dbReference>
<evidence type="ECO:0000313" key="7">
    <source>
        <dbReference type="Proteomes" id="UP000886805"/>
    </source>
</evidence>
<evidence type="ECO:0000256" key="2">
    <source>
        <dbReference type="ARBA" id="ARBA00024867"/>
    </source>
</evidence>
<evidence type="ECO:0000256" key="3">
    <source>
        <dbReference type="PROSITE-ProRule" id="PRU00169"/>
    </source>
</evidence>
<dbReference type="AlphaFoldDB" id="A0A9D1X4S1"/>
<comment type="function">
    <text evidence="2">May play the central regulatory role in sporulation. It may be an element of the effector pathway responsible for the activation of sporulation genes in response to nutritional stress. Spo0A may act in concert with spo0H (a sigma factor) to control the expression of some genes that are critical to the sporulation process.</text>
</comment>
<gene>
    <name evidence="6" type="ORF">H9849_05610</name>
</gene>
<dbReference type="SMART" id="SM00448">
    <property type="entry name" value="REC"/>
    <property type="match status" value="1"/>
</dbReference>
<feature type="domain" description="Response regulatory" evidence="4">
    <location>
        <begin position="2"/>
        <end position="120"/>
    </location>
</feature>
<dbReference type="InterPro" id="IPR011006">
    <property type="entry name" value="CheY-like_superfamily"/>
</dbReference>
<dbReference type="PANTHER" id="PTHR37299">
    <property type="entry name" value="TRANSCRIPTIONAL REGULATOR-RELATED"/>
    <property type="match status" value="1"/>
</dbReference>
<keyword evidence="3" id="KW-0597">Phosphoprotein</keyword>
<name>A0A9D1X4S1_9FIRM</name>